<keyword evidence="5 8" id="KW-0249">Electron transport</keyword>
<dbReference type="RefSeq" id="WP_346693437.1">
    <property type="nucleotide sequence ID" value="NZ_CAWVAS010000103.1"/>
</dbReference>
<dbReference type="GO" id="GO:0009055">
    <property type="term" value="F:electron transfer activity"/>
    <property type="evidence" value="ECO:0007669"/>
    <property type="project" value="InterPro"/>
</dbReference>
<feature type="binding site" evidence="8">
    <location>
        <position position="378"/>
    </location>
    <ligand>
        <name>[4Fe-4S] cluster</name>
        <dbReference type="ChEBI" id="CHEBI:49883"/>
        <label>2</label>
    </ligand>
</feature>
<dbReference type="EC" id="7.-.-.-" evidence="8"/>
<dbReference type="EMBL" id="DNWC01000087">
    <property type="protein sequence ID" value="HBJ08686.1"/>
    <property type="molecule type" value="Genomic_DNA"/>
</dbReference>
<dbReference type="NCBIfam" id="NF003454">
    <property type="entry name" value="PRK05035.1"/>
    <property type="match status" value="1"/>
</dbReference>
<keyword evidence="8" id="KW-0472">Membrane</keyword>
<dbReference type="Proteomes" id="UP000262954">
    <property type="component" value="Unassembled WGS sequence"/>
</dbReference>
<keyword evidence="8" id="KW-1003">Cell membrane</keyword>
<keyword evidence="1 8" id="KW-0813">Transport</keyword>
<dbReference type="SUPFAM" id="SSF142019">
    <property type="entry name" value="Nqo1 FMN-binding domain-like"/>
    <property type="match status" value="1"/>
</dbReference>
<feature type="binding site" evidence="8">
    <location>
        <position position="407"/>
    </location>
    <ligand>
        <name>[4Fe-4S] cluster</name>
        <dbReference type="ChEBI" id="CHEBI:49883"/>
        <label>2</label>
    </ligand>
</feature>
<evidence type="ECO:0000256" key="4">
    <source>
        <dbReference type="ARBA" id="ARBA00022737"/>
    </source>
</evidence>
<dbReference type="SUPFAM" id="SSF46548">
    <property type="entry name" value="alpha-helical ferredoxin"/>
    <property type="match status" value="1"/>
</dbReference>
<keyword evidence="4 8" id="KW-0677">Repeat</keyword>
<dbReference type="PROSITE" id="PS00198">
    <property type="entry name" value="4FE4S_FER_1"/>
    <property type="match status" value="1"/>
</dbReference>
<dbReference type="InterPro" id="IPR017900">
    <property type="entry name" value="4Fe4S_Fe_S_CS"/>
</dbReference>
<dbReference type="GO" id="GO:0051539">
    <property type="term" value="F:4 iron, 4 sulfur cluster binding"/>
    <property type="evidence" value="ECO:0007669"/>
    <property type="project" value="UniProtKB-KW"/>
</dbReference>
<dbReference type="HAMAP" id="MF_00461">
    <property type="entry name" value="RsxC_RnfC"/>
    <property type="match status" value="1"/>
</dbReference>
<comment type="caution">
    <text evidence="10">The sequence shown here is derived from an EMBL/GenBank/DDBJ whole genome shotgun (WGS) entry which is preliminary data.</text>
</comment>
<feature type="binding site" evidence="8">
    <location>
        <position position="410"/>
    </location>
    <ligand>
        <name>[4Fe-4S] cluster</name>
        <dbReference type="ChEBI" id="CHEBI:49883"/>
        <label>2</label>
    </ligand>
</feature>
<feature type="binding site" evidence="8">
    <location>
        <position position="368"/>
    </location>
    <ligand>
        <name>[4Fe-4S] cluster</name>
        <dbReference type="ChEBI" id="CHEBI:49883"/>
        <label>1</label>
    </ligand>
</feature>
<evidence type="ECO:0000256" key="6">
    <source>
        <dbReference type="ARBA" id="ARBA00023004"/>
    </source>
</evidence>
<evidence type="ECO:0000313" key="10">
    <source>
        <dbReference type="EMBL" id="HBJ08686.1"/>
    </source>
</evidence>
<dbReference type="Pfam" id="PF13237">
    <property type="entry name" value="Fer4_10"/>
    <property type="match status" value="1"/>
</dbReference>
<dbReference type="InterPro" id="IPR011538">
    <property type="entry name" value="Nuo51_FMN-bd"/>
</dbReference>
<evidence type="ECO:0000256" key="8">
    <source>
        <dbReference type="HAMAP-Rule" id="MF_00461"/>
    </source>
</evidence>
<feature type="binding site" evidence="8">
    <location>
        <position position="413"/>
    </location>
    <ligand>
        <name>[4Fe-4S] cluster</name>
        <dbReference type="ChEBI" id="CHEBI:49883"/>
        <label>2</label>
    </ligand>
</feature>
<comment type="cofactor">
    <cofactor evidence="8">
        <name>[4Fe-4S] cluster</name>
        <dbReference type="ChEBI" id="CHEBI:49883"/>
    </cofactor>
    <text evidence="8">Binds 2 [4Fe-4S] clusters per subunit.</text>
</comment>
<feature type="binding site" evidence="8">
    <location>
        <position position="371"/>
    </location>
    <ligand>
        <name>[4Fe-4S] cluster</name>
        <dbReference type="ChEBI" id="CHEBI:49883"/>
        <label>1</label>
    </ligand>
</feature>
<evidence type="ECO:0000259" key="9">
    <source>
        <dbReference type="PROSITE" id="PS51379"/>
    </source>
</evidence>
<feature type="domain" description="4Fe-4S ferredoxin-type" evidence="9">
    <location>
        <begin position="397"/>
        <end position="427"/>
    </location>
</feature>
<dbReference type="PROSITE" id="PS51379">
    <property type="entry name" value="4FE4S_FER_2"/>
    <property type="match status" value="1"/>
</dbReference>
<evidence type="ECO:0000256" key="1">
    <source>
        <dbReference type="ARBA" id="ARBA00022448"/>
    </source>
</evidence>
<feature type="binding site" evidence="8">
    <location>
        <position position="417"/>
    </location>
    <ligand>
        <name>[4Fe-4S] cluster</name>
        <dbReference type="ChEBI" id="CHEBI:49883"/>
        <label>1</label>
    </ligand>
</feature>
<comment type="function">
    <text evidence="8">Part of a membrane-bound complex that couples electron transfer with translocation of ions across the membrane.</text>
</comment>
<dbReference type="InterPro" id="IPR037225">
    <property type="entry name" value="Nuo51_FMN-bd_sf"/>
</dbReference>
<dbReference type="NCBIfam" id="TIGR01945">
    <property type="entry name" value="rnfC"/>
    <property type="match status" value="1"/>
</dbReference>
<name>A0A354M2E7_9BACT</name>
<proteinExistence type="inferred from homology"/>
<protein>
    <recommendedName>
        <fullName evidence="8">Ion-translocating oxidoreductase complex subunit C</fullName>
        <ecNumber evidence="8">7.-.-.-</ecNumber>
    </recommendedName>
    <alternativeName>
        <fullName evidence="8">Rnf electron transport complex subunit C</fullName>
    </alternativeName>
</protein>
<feature type="binding site" evidence="8">
    <location>
        <position position="374"/>
    </location>
    <ligand>
        <name>[4Fe-4S] cluster</name>
        <dbReference type="ChEBI" id="CHEBI:49883"/>
        <label>1</label>
    </ligand>
</feature>
<dbReference type="PANTHER" id="PTHR43034:SF2">
    <property type="entry name" value="ION-TRANSLOCATING OXIDOREDUCTASE COMPLEX SUBUNIT C"/>
    <property type="match status" value="1"/>
</dbReference>
<organism evidence="10 11">
    <name type="scientific">Coprobacter fastidiosus</name>
    <dbReference type="NCBI Taxonomy" id="1099853"/>
    <lineage>
        <taxon>Bacteria</taxon>
        <taxon>Pseudomonadati</taxon>
        <taxon>Bacteroidota</taxon>
        <taxon>Bacteroidia</taxon>
        <taxon>Bacteroidales</taxon>
        <taxon>Barnesiellaceae</taxon>
        <taxon>Coprobacter</taxon>
    </lineage>
</organism>
<dbReference type="GO" id="GO:0046872">
    <property type="term" value="F:metal ion binding"/>
    <property type="evidence" value="ECO:0007669"/>
    <property type="project" value="UniProtKB-KW"/>
</dbReference>
<keyword evidence="3 8" id="KW-0479">Metal-binding</keyword>
<dbReference type="InterPro" id="IPR017896">
    <property type="entry name" value="4Fe4S_Fe-S-bd"/>
</dbReference>
<comment type="similarity">
    <text evidence="8">Belongs to the 4Fe4S bacterial-type ferredoxin family. RnfC subfamily.</text>
</comment>
<gene>
    <name evidence="8" type="primary">rnfC</name>
    <name evidence="10" type="ORF">DDY73_06735</name>
</gene>
<dbReference type="Pfam" id="PF13375">
    <property type="entry name" value="RnfC_N"/>
    <property type="match status" value="1"/>
</dbReference>
<dbReference type="InterPro" id="IPR019554">
    <property type="entry name" value="Soluble_ligand-bd"/>
</dbReference>
<sequence>MLKSFRIGGIHPPENKLSAGKNIQTAALPKQAVILLGQHIGAPAQVVVNKGDSVKVGTLLAKAGGFVSANIHSSVSGTVAKIDQITDTSGYKRPAIFIDVEGDEWEESIDRSKALKKECALSEKEIIQRISDCGIVGLGGATFPTQVKLSPPPGMKASILIINAVECEPYLTSDHQLMMEKTEEILVGIMILKKAVGVEHAVIGIENNKKDAISKMQSLVSSYSGITICPLKVRYPQGGEKQLIDAIIRRQVPSGGLPISTGAVVQNVGTAFAVYEAIQKNKPLFERIVTVTGKSLKSPSNFLVRIGTPIGQLIDAAGGLPDDTEKIVSGGPMMGKAVVSTDIPTTKGCSGILLIQNREAERKEMYPCIRCAKCVAVCPMGLEPNLLAKLSDFSDWEKSEKEHVMDCIECGSCSYTCPAHRPLLDFIRLGKSKVGNIIRNRVVKK</sequence>
<comment type="subunit">
    <text evidence="8">The complex is composed of six subunits: RnfA, RnfB, RnfC, RnfD, RnfE and RnfG.</text>
</comment>
<evidence type="ECO:0000256" key="3">
    <source>
        <dbReference type="ARBA" id="ARBA00022723"/>
    </source>
</evidence>
<evidence type="ECO:0000256" key="2">
    <source>
        <dbReference type="ARBA" id="ARBA00022485"/>
    </source>
</evidence>
<dbReference type="Gene3D" id="3.30.70.20">
    <property type="match status" value="1"/>
</dbReference>
<evidence type="ECO:0000313" key="11">
    <source>
        <dbReference type="Proteomes" id="UP000262954"/>
    </source>
</evidence>
<keyword evidence="2 8" id="KW-0004">4Fe-4S</keyword>
<accession>A0A354M2E7</accession>
<dbReference type="InterPro" id="IPR026902">
    <property type="entry name" value="RnfC_N"/>
</dbReference>
<dbReference type="Pfam" id="PF10531">
    <property type="entry name" value="SLBB"/>
    <property type="match status" value="1"/>
</dbReference>
<keyword evidence="8" id="KW-1278">Translocase</keyword>
<keyword evidence="6 8" id="KW-0408">Iron</keyword>
<comment type="subcellular location">
    <subcellularLocation>
        <location evidence="8">Cell membrane</location>
        <topology evidence="8">Peripheral membrane protein</topology>
    </subcellularLocation>
</comment>
<dbReference type="Pfam" id="PF01512">
    <property type="entry name" value="Complex1_51K"/>
    <property type="match status" value="1"/>
</dbReference>
<evidence type="ECO:0000256" key="5">
    <source>
        <dbReference type="ARBA" id="ARBA00022982"/>
    </source>
</evidence>
<reference evidence="10 11" key="1">
    <citation type="journal article" date="2018" name="Nat. Biotechnol.">
        <title>A standardized bacterial taxonomy based on genome phylogeny substantially revises the tree of life.</title>
        <authorList>
            <person name="Parks D.H."/>
            <person name="Chuvochina M."/>
            <person name="Waite D.W."/>
            <person name="Rinke C."/>
            <person name="Skarshewski A."/>
            <person name="Chaumeil P.A."/>
            <person name="Hugenholtz P."/>
        </authorList>
    </citation>
    <scope>NUCLEOTIDE SEQUENCE [LARGE SCALE GENOMIC DNA]</scope>
    <source>
        <strain evidence="10">UBA11482</strain>
    </source>
</reference>
<evidence type="ECO:0000256" key="7">
    <source>
        <dbReference type="ARBA" id="ARBA00023014"/>
    </source>
</evidence>
<dbReference type="Gene3D" id="3.40.50.11540">
    <property type="entry name" value="NADH-ubiquinone oxidoreductase 51kDa subunit"/>
    <property type="match status" value="1"/>
</dbReference>
<keyword evidence="7 8" id="KW-0411">Iron-sulfur</keyword>
<dbReference type="GO" id="GO:0005886">
    <property type="term" value="C:plasma membrane"/>
    <property type="evidence" value="ECO:0007669"/>
    <property type="project" value="UniProtKB-SubCell"/>
</dbReference>
<dbReference type="AlphaFoldDB" id="A0A354M2E7"/>
<dbReference type="InterPro" id="IPR010208">
    <property type="entry name" value="Ion_transpt_RnfC/RsxC"/>
</dbReference>
<dbReference type="GO" id="GO:0022900">
    <property type="term" value="P:electron transport chain"/>
    <property type="evidence" value="ECO:0007669"/>
    <property type="project" value="UniProtKB-UniRule"/>
</dbReference>
<dbReference type="PANTHER" id="PTHR43034">
    <property type="entry name" value="ION-TRANSLOCATING OXIDOREDUCTASE COMPLEX SUBUNIT C"/>
    <property type="match status" value="1"/>
</dbReference>